<accession>A0A5C1ALB7</accession>
<dbReference type="EMBL" id="CP042425">
    <property type="protein sequence ID" value="QEL17984.1"/>
    <property type="molecule type" value="Genomic_DNA"/>
</dbReference>
<protein>
    <submittedName>
        <fullName evidence="1">Uncharacterized protein</fullName>
    </submittedName>
</protein>
<dbReference type="AlphaFoldDB" id="A0A5C1ALB7"/>
<gene>
    <name evidence="1" type="ORF">PX52LOC_04998</name>
</gene>
<evidence type="ECO:0000313" key="1">
    <source>
        <dbReference type="EMBL" id="QEL17984.1"/>
    </source>
</evidence>
<dbReference type="RefSeq" id="WP_149112527.1">
    <property type="nucleotide sequence ID" value="NZ_CP042425.1"/>
</dbReference>
<organism evidence="1 2">
    <name type="scientific">Limnoglobus roseus</name>
    <dbReference type="NCBI Taxonomy" id="2598579"/>
    <lineage>
        <taxon>Bacteria</taxon>
        <taxon>Pseudomonadati</taxon>
        <taxon>Planctomycetota</taxon>
        <taxon>Planctomycetia</taxon>
        <taxon>Gemmatales</taxon>
        <taxon>Gemmataceae</taxon>
        <taxon>Limnoglobus</taxon>
    </lineage>
</organism>
<dbReference type="OrthoDB" id="287432at2"/>
<reference evidence="2" key="1">
    <citation type="submission" date="2019-08" db="EMBL/GenBank/DDBJ databases">
        <title>Limnoglobus roseus gen. nov., sp. nov., a novel freshwater planctomycete with a giant genome from the family Gemmataceae.</title>
        <authorList>
            <person name="Kulichevskaya I.S."/>
            <person name="Naumoff D.G."/>
            <person name="Miroshnikov K."/>
            <person name="Ivanova A."/>
            <person name="Philippov D.A."/>
            <person name="Hakobyan A."/>
            <person name="Rijpstra I.C."/>
            <person name="Sinninghe Damste J.S."/>
            <person name="Liesack W."/>
            <person name="Dedysh S.N."/>
        </authorList>
    </citation>
    <scope>NUCLEOTIDE SEQUENCE [LARGE SCALE GENOMIC DNA]</scope>
    <source>
        <strain evidence="2">PX52</strain>
    </source>
</reference>
<name>A0A5C1ALB7_9BACT</name>
<sequence>MKPLPAAEALDRYFLEARSRLLDLAAILDRIDRGEGGVPAGQDPRMARIHEALDVLHVLPKDRAERIQQLFSLAYDPNWKRPEPR</sequence>
<proteinExistence type="predicted"/>
<dbReference type="Proteomes" id="UP000324974">
    <property type="component" value="Chromosome"/>
</dbReference>
<keyword evidence="2" id="KW-1185">Reference proteome</keyword>
<dbReference type="KEGG" id="lrs:PX52LOC_04998"/>
<evidence type="ECO:0000313" key="2">
    <source>
        <dbReference type="Proteomes" id="UP000324974"/>
    </source>
</evidence>